<evidence type="ECO:0000256" key="2">
    <source>
        <dbReference type="ARBA" id="ARBA00022729"/>
    </source>
</evidence>
<accession>A0A1G7C4W7</accession>
<dbReference type="RefSeq" id="WP_092085513.1">
    <property type="nucleotide sequence ID" value="NZ_FMZW01000024.1"/>
</dbReference>
<sequence length="411" mass="43989">MKRSIAASVTTALVMTTSLVFCGGASAQTMDKVAKVGALGDQSGLYQDIGGPGSTVAAQMAIEDSGLLAKGWKIDLISADHQNKPDVAVNIGKQWIDVEKVDVFVDLAASNVGLAIANLSKEKNVVNLNSGSASSDLTGAQCSPNTVHWVYDTYMLANGTGKALVKSGGDTWFFLTADYAFGQALERDTSAVVTANGGKVLGSVKHPLNNADFSSFLLQAQSSKAKIVGLANAGGDTTNAIKQAAEFGIVSGGQRLAGMLLFITDINALGLNVAQGLNFTETFYWDMNDQTRAFTKRFMERFKKNPPTMVQAGVYSSLIHYFKALEALGGNPHDGRAVVAKMKELPTDDPLFGKGSIRVDGRKIHPAYLFEVKKPSDSKYPWDYYKLIATIPADEAWLPLEKSVCRLVKKS</sequence>
<keyword evidence="3" id="KW-0029">Amino-acid transport</keyword>
<keyword evidence="3" id="KW-0813">Transport</keyword>
<dbReference type="GO" id="GO:0006865">
    <property type="term" value="P:amino acid transport"/>
    <property type="evidence" value="ECO:0007669"/>
    <property type="project" value="UniProtKB-KW"/>
</dbReference>
<dbReference type="SUPFAM" id="SSF53822">
    <property type="entry name" value="Periplasmic binding protein-like I"/>
    <property type="match status" value="1"/>
</dbReference>
<dbReference type="InterPro" id="IPR028082">
    <property type="entry name" value="Peripla_BP_I"/>
</dbReference>
<gene>
    <name evidence="6" type="ORF">SAMN05216337_102439</name>
</gene>
<dbReference type="EMBL" id="FMZW01000024">
    <property type="protein sequence ID" value="SDE34293.1"/>
    <property type="molecule type" value="Genomic_DNA"/>
</dbReference>
<feature type="chain" id="PRO_5011735382" evidence="4">
    <location>
        <begin position="28"/>
        <end position="411"/>
    </location>
</feature>
<evidence type="ECO:0000313" key="6">
    <source>
        <dbReference type="EMBL" id="SDE34293.1"/>
    </source>
</evidence>
<dbReference type="PANTHER" id="PTHR30483">
    <property type="entry name" value="LEUCINE-SPECIFIC-BINDING PROTEIN"/>
    <property type="match status" value="1"/>
</dbReference>
<evidence type="ECO:0000256" key="4">
    <source>
        <dbReference type="SAM" id="SignalP"/>
    </source>
</evidence>
<dbReference type="AlphaFoldDB" id="A0A1G7C4W7"/>
<dbReference type="CDD" id="cd06327">
    <property type="entry name" value="PBP1_SBP-like"/>
    <property type="match status" value="1"/>
</dbReference>
<evidence type="ECO:0000259" key="5">
    <source>
        <dbReference type="Pfam" id="PF13458"/>
    </source>
</evidence>
<reference evidence="6 7" key="1">
    <citation type="submission" date="2016-10" db="EMBL/GenBank/DDBJ databases">
        <authorList>
            <person name="de Groot N.N."/>
        </authorList>
    </citation>
    <scope>NUCLEOTIDE SEQUENCE [LARGE SCALE GENOMIC DNA]</scope>
    <source>
        <strain evidence="6 7">R5</strain>
    </source>
</reference>
<organism evidence="6 7">
    <name type="scientific">Bradyrhizobium brasilense</name>
    <dbReference type="NCBI Taxonomy" id="1419277"/>
    <lineage>
        <taxon>Bacteria</taxon>
        <taxon>Pseudomonadati</taxon>
        <taxon>Pseudomonadota</taxon>
        <taxon>Alphaproteobacteria</taxon>
        <taxon>Hyphomicrobiales</taxon>
        <taxon>Nitrobacteraceae</taxon>
        <taxon>Bradyrhizobium</taxon>
    </lineage>
</organism>
<feature type="domain" description="Leucine-binding protein" evidence="5">
    <location>
        <begin position="35"/>
        <end position="373"/>
    </location>
</feature>
<proteinExistence type="inferred from homology"/>
<name>A0A1G7C4W7_9BRAD</name>
<dbReference type="Gene3D" id="3.40.50.2300">
    <property type="match status" value="2"/>
</dbReference>
<comment type="similarity">
    <text evidence="1">Belongs to the leucine-binding protein family.</text>
</comment>
<evidence type="ECO:0000313" key="7">
    <source>
        <dbReference type="Proteomes" id="UP000199245"/>
    </source>
</evidence>
<dbReference type="PANTHER" id="PTHR30483:SF6">
    <property type="entry name" value="PERIPLASMIC BINDING PROTEIN OF ABC TRANSPORTER FOR NATURAL AMINO ACIDS"/>
    <property type="match status" value="1"/>
</dbReference>
<dbReference type="InterPro" id="IPR051010">
    <property type="entry name" value="BCAA_transport"/>
</dbReference>
<dbReference type="InterPro" id="IPR028081">
    <property type="entry name" value="Leu-bd"/>
</dbReference>
<evidence type="ECO:0000256" key="3">
    <source>
        <dbReference type="ARBA" id="ARBA00022970"/>
    </source>
</evidence>
<dbReference type="Pfam" id="PF13458">
    <property type="entry name" value="Peripla_BP_6"/>
    <property type="match status" value="1"/>
</dbReference>
<dbReference type="Proteomes" id="UP000199245">
    <property type="component" value="Unassembled WGS sequence"/>
</dbReference>
<protein>
    <submittedName>
        <fullName evidence="6">Branched-chain amino acid transport system substrate-binding protein</fullName>
    </submittedName>
</protein>
<keyword evidence="2 4" id="KW-0732">Signal</keyword>
<evidence type="ECO:0000256" key="1">
    <source>
        <dbReference type="ARBA" id="ARBA00010062"/>
    </source>
</evidence>
<feature type="signal peptide" evidence="4">
    <location>
        <begin position="1"/>
        <end position="27"/>
    </location>
</feature>